<gene>
    <name evidence="1" type="ORF">EJN90_00910</name>
</gene>
<dbReference type="EMBL" id="CP034465">
    <property type="protein sequence ID" value="AZP03341.1"/>
    <property type="molecule type" value="Genomic_DNA"/>
</dbReference>
<dbReference type="AlphaFoldDB" id="A0A3Q9BIU1"/>
<dbReference type="PANTHER" id="PTHR36439">
    <property type="entry name" value="BLL4334 PROTEIN"/>
    <property type="match status" value="1"/>
</dbReference>
<evidence type="ECO:0000313" key="2">
    <source>
        <dbReference type="Proteomes" id="UP000273326"/>
    </source>
</evidence>
<dbReference type="Gene3D" id="3.30.70.1260">
    <property type="entry name" value="bacterial protein sp0830 like"/>
    <property type="match status" value="1"/>
</dbReference>
<accession>A0A3Q9BIU1</accession>
<dbReference type="Gene3D" id="3.30.70.1280">
    <property type="entry name" value="SP0830-like domains"/>
    <property type="match status" value="1"/>
</dbReference>
<dbReference type="PIRSF" id="PIRSF008502">
    <property type="entry name" value="UCP008502"/>
    <property type="match status" value="1"/>
</dbReference>
<dbReference type="PANTHER" id="PTHR36439:SF1">
    <property type="entry name" value="DUF1697 DOMAIN-CONTAINING PROTEIN"/>
    <property type="match status" value="1"/>
</dbReference>
<name>A0A3Q9BIU1_9LACT</name>
<dbReference type="InterPro" id="IPR012545">
    <property type="entry name" value="DUF1697"/>
</dbReference>
<reference evidence="2" key="1">
    <citation type="submission" date="2018-12" db="EMBL/GenBank/DDBJ databases">
        <title>Complete genome sequencing of Jeotgalibaca sp. H21T32.</title>
        <authorList>
            <person name="Bae J.-W."/>
            <person name="Lee S.-Y."/>
        </authorList>
    </citation>
    <scope>NUCLEOTIDE SEQUENCE [LARGE SCALE GENOMIC DNA]</scope>
    <source>
        <strain evidence="2">H21T32</strain>
    </source>
</reference>
<organism evidence="1 2">
    <name type="scientific">Jeotgalibaca ciconiae</name>
    <dbReference type="NCBI Taxonomy" id="2496265"/>
    <lineage>
        <taxon>Bacteria</taxon>
        <taxon>Bacillati</taxon>
        <taxon>Bacillota</taxon>
        <taxon>Bacilli</taxon>
        <taxon>Lactobacillales</taxon>
        <taxon>Carnobacteriaceae</taxon>
        <taxon>Jeotgalibaca</taxon>
    </lineage>
</organism>
<dbReference type="RefSeq" id="WP_126108442.1">
    <property type="nucleotide sequence ID" value="NZ_CP034465.1"/>
</dbReference>
<dbReference type="KEGG" id="jeh:EJN90_00910"/>
<dbReference type="Pfam" id="PF08002">
    <property type="entry name" value="DUF1697"/>
    <property type="match status" value="1"/>
</dbReference>
<proteinExistence type="predicted"/>
<protein>
    <submittedName>
        <fullName evidence="1">DUF1697 domain-containing protein</fullName>
    </submittedName>
</protein>
<keyword evidence="2" id="KW-1185">Reference proteome</keyword>
<dbReference type="SUPFAM" id="SSF160379">
    <property type="entry name" value="SP0830-like"/>
    <property type="match status" value="1"/>
</dbReference>
<sequence length="189" mass="21334">MTNYVVLLRGINVGGKNKILMKELKSCLEESGFGQVITYIQSGNIIVQSALSPTEISSKIESLLSIHFTLDSSLIRTFVIDEFTYNDIIASAPKEFGKDNESYRYDVIFLMGVTSEQAMAEVETRDGVDTCWSSSHALFFRRPGPKNPDYTKSALSKIIKKEIYQSMTIRNWNTVTKLQNLFALRSKNP</sequence>
<dbReference type="Proteomes" id="UP000273326">
    <property type="component" value="Chromosome"/>
</dbReference>
<dbReference type="OrthoDB" id="9806494at2"/>
<evidence type="ECO:0000313" key="1">
    <source>
        <dbReference type="EMBL" id="AZP03341.1"/>
    </source>
</evidence>